<dbReference type="SUPFAM" id="SSF52172">
    <property type="entry name" value="CheY-like"/>
    <property type="match status" value="1"/>
</dbReference>
<dbReference type="AlphaFoldDB" id="A0A1G7CV83"/>
<evidence type="ECO:0000313" key="4">
    <source>
        <dbReference type="EMBL" id="SDE43354.1"/>
    </source>
</evidence>
<dbReference type="InterPro" id="IPR011006">
    <property type="entry name" value="CheY-like_superfamily"/>
</dbReference>
<dbReference type="Pfam" id="PF00072">
    <property type="entry name" value="Response_reg"/>
    <property type="match status" value="1"/>
</dbReference>
<keyword evidence="5" id="KW-1185">Reference proteome</keyword>
<accession>A0A1G7CV83</accession>
<dbReference type="PROSITE" id="PS50110">
    <property type="entry name" value="RESPONSE_REGULATORY"/>
    <property type="match status" value="1"/>
</dbReference>
<dbReference type="PANTHER" id="PTHR44591:SF3">
    <property type="entry name" value="RESPONSE REGULATORY DOMAIN-CONTAINING PROTEIN"/>
    <property type="match status" value="1"/>
</dbReference>
<dbReference type="GO" id="GO:0000160">
    <property type="term" value="P:phosphorelay signal transduction system"/>
    <property type="evidence" value="ECO:0007669"/>
    <property type="project" value="InterPro"/>
</dbReference>
<dbReference type="PANTHER" id="PTHR44591">
    <property type="entry name" value="STRESS RESPONSE REGULATOR PROTEIN 1"/>
    <property type="match status" value="1"/>
</dbReference>
<proteinExistence type="predicted"/>
<gene>
    <name evidence="4" type="ORF">SAMN05661003_1114</name>
</gene>
<dbReference type="SMART" id="SM00448">
    <property type="entry name" value="REC"/>
    <property type="match status" value="1"/>
</dbReference>
<name>A0A1G7CV83_9BACT</name>
<dbReference type="STRING" id="57664.SAMN05661003_1114"/>
<dbReference type="Gene3D" id="3.40.50.2300">
    <property type="match status" value="1"/>
</dbReference>
<dbReference type="InterPro" id="IPR001789">
    <property type="entry name" value="Sig_transdc_resp-reg_receiver"/>
</dbReference>
<feature type="domain" description="Response regulatory" evidence="3">
    <location>
        <begin position="2"/>
        <end position="121"/>
    </location>
</feature>
<feature type="modified residue" description="4-aspartylphosphate" evidence="2">
    <location>
        <position position="54"/>
    </location>
</feature>
<dbReference type="OrthoDB" id="9786548at2"/>
<evidence type="ECO:0000256" key="2">
    <source>
        <dbReference type="PROSITE-ProRule" id="PRU00169"/>
    </source>
</evidence>
<dbReference type="EMBL" id="FNAQ01000011">
    <property type="protein sequence ID" value="SDE43354.1"/>
    <property type="molecule type" value="Genomic_DNA"/>
</dbReference>
<evidence type="ECO:0000259" key="3">
    <source>
        <dbReference type="PROSITE" id="PS50110"/>
    </source>
</evidence>
<evidence type="ECO:0000256" key="1">
    <source>
        <dbReference type="ARBA" id="ARBA00022553"/>
    </source>
</evidence>
<dbReference type="RefSeq" id="WP_092078978.1">
    <property type="nucleotide sequence ID" value="NZ_FNAQ01000011.1"/>
</dbReference>
<reference evidence="5" key="1">
    <citation type="submission" date="2016-10" db="EMBL/GenBank/DDBJ databases">
        <authorList>
            <person name="Varghese N."/>
            <person name="Submissions S."/>
        </authorList>
    </citation>
    <scope>NUCLEOTIDE SEQUENCE [LARGE SCALE GENOMIC DNA]</scope>
    <source>
        <strain evidence="5">DSM 8987</strain>
    </source>
</reference>
<keyword evidence="1 2" id="KW-0597">Phosphoprotein</keyword>
<protein>
    <submittedName>
        <fullName evidence="4">Two-component system, chemotaxis family, response regulator CheY</fullName>
    </submittedName>
</protein>
<sequence length="129" mass="14050">MAILIVDDSAIAREILKKCLVMIGFSEDRILEAKNGVEALAIARTTAVRFIVTDLYMPQMDGEGLIKWIKANPRLNHIPIFVVSSAGNDAKASRLYELGVEGTTGKPIQPKVLKALLADYTESDNGYAS</sequence>
<dbReference type="InterPro" id="IPR050595">
    <property type="entry name" value="Bact_response_regulator"/>
</dbReference>
<dbReference type="Proteomes" id="UP000243205">
    <property type="component" value="Unassembled WGS sequence"/>
</dbReference>
<organism evidence="4 5">
    <name type="scientific">Desulfuromonas thiophila</name>
    <dbReference type="NCBI Taxonomy" id="57664"/>
    <lineage>
        <taxon>Bacteria</taxon>
        <taxon>Pseudomonadati</taxon>
        <taxon>Thermodesulfobacteriota</taxon>
        <taxon>Desulfuromonadia</taxon>
        <taxon>Desulfuromonadales</taxon>
        <taxon>Desulfuromonadaceae</taxon>
        <taxon>Desulfuromonas</taxon>
    </lineage>
</organism>
<evidence type="ECO:0000313" key="5">
    <source>
        <dbReference type="Proteomes" id="UP000243205"/>
    </source>
</evidence>